<feature type="chain" id="PRO_5013299420" evidence="2">
    <location>
        <begin position="19"/>
        <end position="340"/>
    </location>
</feature>
<dbReference type="Proteomes" id="UP000193922">
    <property type="component" value="Unassembled WGS sequence"/>
</dbReference>
<keyword evidence="4" id="KW-1185">Reference proteome</keyword>
<name>A0A1Y1WHB9_9FUNG</name>
<feature type="region of interest" description="Disordered" evidence="1">
    <location>
        <begin position="20"/>
        <end position="47"/>
    </location>
</feature>
<sequence length="340" mass="33248">MKFTIAISLLALLSSSVALPVDSHQDGSDSQRSGMSKKDVVPAPPLDPTAYHADVPVDVPPLPPTTYSALPPPPPLPVPIAPVDPVPVGPIEPVEPIAPIEPVAPVAPIVPGPSYVARSFDGLPGGPLVPHAPYVPFGPGVPFAGVSFIPGVGYVPVTPGSFLGGPIGLVDPFFPGFPGSGVPGGPVDPFTPGGPGSGLPGSPGGGLPGSPGGGLPGGPGGGFPGNPGGGFPGGPGGNGSNSGGGVCGLSPTQVSALTPLLKKLGLAPTVNEVKNVVDNIVFSLGDLLGSEGISQLLGAVNSLVKDLGLGGLDARPAVNEVISILRNQVPCLLNTLLPLP</sequence>
<feature type="compositionally biased region" description="Gly residues" evidence="1">
    <location>
        <begin position="193"/>
        <end position="245"/>
    </location>
</feature>
<keyword evidence="2" id="KW-0732">Signal</keyword>
<evidence type="ECO:0000256" key="1">
    <source>
        <dbReference type="SAM" id="MobiDB-lite"/>
    </source>
</evidence>
<dbReference type="AlphaFoldDB" id="A0A1Y1WHB9"/>
<evidence type="ECO:0000256" key="2">
    <source>
        <dbReference type="SAM" id="SignalP"/>
    </source>
</evidence>
<proteinExistence type="predicted"/>
<dbReference type="EMBL" id="MCFD01000002">
    <property type="protein sequence ID" value="ORX72626.1"/>
    <property type="molecule type" value="Genomic_DNA"/>
</dbReference>
<reference evidence="3 4" key="1">
    <citation type="submission" date="2016-07" db="EMBL/GenBank/DDBJ databases">
        <title>Pervasive Adenine N6-methylation of Active Genes in Fungi.</title>
        <authorList>
            <consortium name="DOE Joint Genome Institute"/>
            <person name="Mondo S.J."/>
            <person name="Dannebaum R.O."/>
            <person name="Kuo R.C."/>
            <person name="Labutti K."/>
            <person name="Haridas S."/>
            <person name="Kuo A."/>
            <person name="Salamov A."/>
            <person name="Ahrendt S.R."/>
            <person name="Lipzen A."/>
            <person name="Sullivan W."/>
            <person name="Andreopoulos W.B."/>
            <person name="Clum A."/>
            <person name="Lindquist E."/>
            <person name="Daum C."/>
            <person name="Ramamoorthy G.K."/>
            <person name="Gryganskyi A."/>
            <person name="Culley D."/>
            <person name="Magnuson J.K."/>
            <person name="James T.Y."/>
            <person name="O'Malley M.A."/>
            <person name="Stajich J.E."/>
            <person name="Spatafora J.W."/>
            <person name="Visel A."/>
            <person name="Grigoriev I.V."/>
        </authorList>
    </citation>
    <scope>NUCLEOTIDE SEQUENCE [LARGE SCALE GENOMIC DNA]</scope>
    <source>
        <strain evidence="3 4">ATCC 12442</strain>
    </source>
</reference>
<organism evidence="3 4">
    <name type="scientific">Linderina pennispora</name>
    <dbReference type="NCBI Taxonomy" id="61395"/>
    <lineage>
        <taxon>Eukaryota</taxon>
        <taxon>Fungi</taxon>
        <taxon>Fungi incertae sedis</taxon>
        <taxon>Zoopagomycota</taxon>
        <taxon>Kickxellomycotina</taxon>
        <taxon>Kickxellomycetes</taxon>
        <taxon>Kickxellales</taxon>
        <taxon>Kickxellaceae</taxon>
        <taxon>Linderina</taxon>
    </lineage>
</organism>
<accession>A0A1Y1WHB9</accession>
<dbReference type="OrthoDB" id="5583205at2759"/>
<dbReference type="RefSeq" id="XP_040745966.1">
    <property type="nucleotide sequence ID" value="XM_040886402.1"/>
</dbReference>
<dbReference type="GeneID" id="63803050"/>
<evidence type="ECO:0000313" key="4">
    <source>
        <dbReference type="Proteomes" id="UP000193922"/>
    </source>
</evidence>
<evidence type="ECO:0000313" key="3">
    <source>
        <dbReference type="EMBL" id="ORX72626.1"/>
    </source>
</evidence>
<comment type="caution">
    <text evidence="3">The sequence shown here is derived from an EMBL/GenBank/DDBJ whole genome shotgun (WGS) entry which is preliminary data.</text>
</comment>
<feature type="region of interest" description="Disordered" evidence="1">
    <location>
        <begin position="180"/>
        <end position="245"/>
    </location>
</feature>
<feature type="signal peptide" evidence="2">
    <location>
        <begin position="1"/>
        <end position="18"/>
    </location>
</feature>
<gene>
    <name evidence="3" type="ORF">DL89DRAFT_264844</name>
</gene>
<protein>
    <submittedName>
        <fullName evidence="3">Uncharacterized protein</fullName>
    </submittedName>
</protein>